<keyword evidence="3" id="KW-1185">Reference proteome</keyword>
<proteinExistence type="predicted"/>
<protein>
    <submittedName>
        <fullName evidence="2">Uncharacterized protein</fullName>
    </submittedName>
</protein>
<gene>
    <name evidence="2" type="ORF">F4695_003047</name>
</gene>
<accession>A0A7X0JMC1</accession>
<feature type="compositionally biased region" description="Basic and acidic residues" evidence="1">
    <location>
        <begin position="1"/>
        <end position="20"/>
    </location>
</feature>
<evidence type="ECO:0000313" key="2">
    <source>
        <dbReference type="EMBL" id="MBB6509679.1"/>
    </source>
</evidence>
<feature type="region of interest" description="Disordered" evidence="1">
    <location>
        <begin position="1"/>
        <end position="37"/>
    </location>
</feature>
<evidence type="ECO:0000256" key="1">
    <source>
        <dbReference type="SAM" id="MobiDB-lite"/>
    </source>
</evidence>
<sequence length="37" mass="4161">MEIRHQAILKNRHDLQETHLTRKRTGLVTPGPVAAAT</sequence>
<dbReference type="AlphaFoldDB" id="A0A7X0JMC1"/>
<organism evidence="2 3">
    <name type="scientific">Rhizobium soli</name>
    <dbReference type="NCBI Taxonomy" id="424798"/>
    <lineage>
        <taxon>Bacteria</taxon>
        <taxon>Pseudomonadati</taxon>
        <taxon>Pseudomonadota</taxon>
        <taxon>Alphaproteobacteria</taxon>
        <taxon>Hyphomicrobiales</taxon>
        <taxon>Rhizobiaceae</taxon>
        <taxon>Rhizobium/Agrobacterium group</taxon>
        <taxon>Rhizobium</taxon>
    </lineage>
</organism>
<reference evidence="2 3" key="1">
    <citation type="submission" date="2020-08" db="EMBL/GenBank/DDBJ databases">
        <title>The Agave Microbiome: Exploring the role of microbial communities in plant adaptations to desert environments.</title>
        <authorList>
            <person name="Partida-Martinez L.P."/>
        </authorList>
    </citation>
    <scope>NUCLEOTIDE SEQUENCE [LARGE SCALE GENOMIC DNA]</scope>
    <source>
        <strain evidence="2 3">AS3.12</strain>
    </source>
</reference>
<name>A0A7X0JMC1_9HYPH</name>
<evidence type="ECO:0000313" key="3">
    <source>
        <dbReference type="Proteomes" id="UP000585437"/>
    </source>
</evidence>
<comment type="caution">
    <text evidence="2">The sequence shown here is derived from an EMBL/GenBank/DDBJ whole genome shotgun (WGS) entry which is preliminary data.</text>
</comment>
<dbReference type="EMBL" id="JACHBU010000005">
    <property type="protein sequence ID" value="MBB6509679.1"/>
    <property type="molecule type" value="Genomic_DNA"/>
</dbReference>
<dbReference type="Proteomes" id="UP000585437">
    <property type="component" value="Unassembled WGS sequence"/>
</dbReference>